<accession>A0ABT8C4M8</accession>
<dbReference type="PANTHER" id="PTHR11373">
    <property type="entry name" value="DEOXYNUCLEOSIDE TRIPHOSPHATE TRIPHOSPHOHYDROLASE"/>
    <property type="match status" value="1"/>
</dbReference>
<dbReference type="InterPro" id="IPR006674">
    <property type="entry name" value="HD_domain"/>
</dbReference>
<dbReference type="Proteomes" id="UP001236663">
    <property type="component" value="Unassembled WGS sequence"/>
</dbReference>
<dbReference type="Pfam" id="PF01966">
    <property type="entry name" value="HD"/>
    <property type="match status" value="1"/>
</dbReference>
<dbReference type="EMBL" id="JAUFQS010000003">
    <property type="protein sequence ID" value="MDN3686748.1"/>
    <property type="molecule type" value="Genomic_DNA"/>
</dbReference>
<protein>
    <submittedName>
        <fullName evidence="2">HD domain-containing protein</fullName>
    </submittedName>
</protein>
<name>A0ABT8C4M8_9BACT</name>
<dbReference type="InterPro" id="IPR050135">
    <property type="entry name" value="dGTPase-like"/>
</dbReference>
<proteinExistence type="predicted"/>
<dbReference type="SMART" id="SM00471">
    <property type="entry name" value="HDc"/>
    <property type="match status" value="1"/>
</dbReference>
<dbReference type="PANTHER" id="PTHR11373:SF4">
    <property type="entry name" value="DEOXYNUCLEOSIDE TRIPHOSPHATE TRIPHOSPHOHYDROLASE SAMHD1"/>
    <property type="match status" value="1"/>
</dbReference>
<dbReference type="RefSeq" id="WP_205602060.1">
    <property type="nucleotide sequence ID" value="NZ_JAUFQS010000003.1"/>
</dbReference>
<evidence type="ECO:0000313" key="3">
    <source>
        <dbReference type="Proteomes" id="UP001236663"/>
    </source>
</evidence>
<dbReference type="CDD" id="cd00077">
    <property type="entry name" value="HDc"/>
    <property type="match status" value="1"/>
</dbReference>
<dbReference type="SUPFAM" id="SSF109604">
    <property type="entry name" value="HD-domain/PDEase-like"/>
    <property type="match status" value="1"/>
</dbReference>
<dbReference type="InterPro" id="IPR045509">
    <property type="entry name" value="HD_assoc_2"/>
</dbReference>
<dbReference type="InterPro" id="IPR003607">
    <property type="entry name" value="HD/PDEase_dom"/>
</dbReference>
<feature type="domain" description="HD/PDEase" evidence="1">
    <location>
        <begin position="54"/>
        <end position="179"/>
    </location>
</feature>
<keyword evidence="3" id="KW-1185">Reference proteome</keyword>
<comment type="caution">
    <text evidence="2">The sequence shown here is derived from an EMBL/GenBank/DDBJ whole genome shotgun (WGS) entry which is preliminary data.</text>
</comment>
<sequence length="413" mass="47626">MNRTLKSHKIINDPVYGFINIHSELIFAVIDHPYFQRLRRIKQLGLTDMVYPGALHTRFHHAIGAMHLMSITLDQLRNKGIEITEQEYEASQIAILLHDIGHGPFSHALESILLKGLHHESLSLLFFDELNKQFHGQLLLAKAIFVGSYERKFFHQLVSSQLDIDRLDYLQRDCFFTGVSEGTIGADRIIKMMTIVDDHLVIEEKGIYSIENFLNARRLMYWQVYLHKTTVCAEKMLINLILRAKELVSSGVPLPGSVELLEFLQRDLSQERPTGTPDWLEDFSQLDDYDVWGAIKLWKNSDDLVLREISHMFLTRRLFKIQLVNQPFTDEDISRMKSAVQSKLSLSDVDLPYFFTSGEISNYGYLADDKIYILTKKGEVMDVAMAADLPNIKAMSKIVKKYYACHAKNLTLR</sequence>
<reference evidence="3" key="1">
    <citation type="journal article" date="2019" name="Int. J. Syst. Evol. Microbiol.">
        <title>The Global Catalogue of Microorganisms (GCM) 10K type strain sequencing project: providing services to taxonomists for standard genome sequencing and annotation.</title>
        <authorList>
            <consortium name="The Broad Institute Genomics Platform"/>
            <consortium name="The Broad Institute Genome Sequencing Center for Infectious Disease"/>
            <person name="Wu L."/>
            <person name="Ma J."/>
        </authorList>
    </citation>
    <scope>NUCLEOTIDE SEQUENCE [LARGE SCALE GENOMIC DNA]</scope>
    <source>
        <strain evidence="3">CECT 7706</strain>
    </source>
</reference>
<dbReference type="Gene3D" id="1.10.3210.10">
    <property type="entry name" value="Hypothetical protein af1432"/>
    <property type="match status" value="1"/>
</dbReference>
<organism evidence="2 3">
    <name type="scientific">Cyclobacterium jeungdonense</name>
    <dbReference type="NCBI Taxonomy" id="708087"/>
    <lineage>
        <taxon>Bacteria</taxon>
        <taxon>Pseudomonadati</taxon>
        <taxon>Bacteroidota</taxon>
        <taxon>Cytophagia</taxon>
        <taxon>Cytophagales</taxon>
        <taxon>Cyclobacteriaceae</taxon>
        <taxon>Cyclobacterium</taxon>
    </lineage>
</organism>
<gene>
    <name evidence="2" type="ORF">QWZ15_02800</name>
</gene>
<evidence type="ECO:0000313" key="2">
    <source>
        <dbReference type="EMBL" id="MDN3686748.1"/>
    </source>
</evidence>
<dbReference type="Pfam" id="PF19276">
    <property type="entry name" value="HD_assoc_2"/>
    <property type="match status" value="1"/>
</dbReference>
<evidence type="ECO:0000259" key="1">
    <source>
        <dbReference type="SMART" id="SM00471"/>
    </source>
</evidence>